<protein>
    <recommendedName>
        <fullName evidence="1">YqcC-like domain-containing protein</fullName>
    </recommendedName>
</protein>
<dbReference type="PANTHER" id="PTHR39586:SF1">
    <property type="entry name" value="CYTOPLASMIC PROTEIN"/>
    <property type="match status" value="1"/>
</dbReference>
<name>A0A0C5VIM4_9GAMM</name>
<evidence type="ECO:0000259" key="1">
    <source>
        <dbReference type="Pfam" id="PF04287"/>
    </source>
</evidence>
<evidence type="ECO:0000313" key="3">
    <source>
        <dbReference type="Proteomes" id="UP000032266"/>
    </source>
</evidence>
<dbReference type="InterPro" id="IPR023376">
    <property type="entry name" value="YqcC-like_dom"/>
</dbReference>
<dbReference type="KEGG" id="gsn:YC6258_02484"/>
<feature type="domain" description="YqcC-like" evidence="1">
    <location>
        <begin position="1"/>
        <end position="56"/>
    </location>
</feature>
<gene>
    <name evidence="2" type="ORF">YC6258_02484</name>
</gene>
<keyword evidence="3" id="KW-1185">Reference proteome</keyword>
<dbReference type="InterPro" id="IPR036814">
    <property type="entry name" value="YqcC-like_sf"/>
</dbReference>
<dbReference type="InterPro" id="IPR007384">
    <property type="entry name" value="UCP006257"/>
</dbReference>
<organism evidence="2 3">
    <name type="scientific">Gynuella sunshinyii YC6258</name>
    <dbReference type="NCBI Taxonomy" id="1445510"/>
    <lineage>
        <taxon>Bacteria</taxon>
        <taxon>Pseudomonadati</taxon>
        <taxon>Pseudomonadota</taxon>
        <taxon>Gammaproteobacteria</taxon>
        <taxon>Oceanospirillales</taxon>
        <taxon>Saccharospirillaceae</taxon>
        <taxon>Gynuella</taxon>
    </lineage>
</organism>
<dbReference type="PANTHER" id="PTHR39586">
    <property type="entry name" value="CYTOPLASMIC PROTEIN-RELATED"/>
    <property type="match status" value="1"/>
</dbReference>
<dbReference type="AlphaFoldDB" id="A0A0C5VIM4"/>
<dbReference type="Pfam" id="PF04287">
    <property type="entry name" value="DUF446"/>
    <property type="match status" value="1"/>
</dbReference>
<dbReference type="GO" id="GO:0044010">
    <property type="term" value="P:single-species biofilm formation"/>
    <property type="evidence" value="ECO:0007669"/>
    <property type="project" value="TreeGrafter"/>
</dbReference>
<sequence>MELHQWLQFVFIARLNALLEGNLPLPSASGVYPMAEQVFGEDDRHERLLKIIDAIDGVLGRASQ</sequence>
<dbReference type="SUPFAM" id="SSF158452">
    <property type="entry name" value="YqcC-like"/>
    <property type="match status" value="1"/>
</dbReference>
<evidence type="ECO:0000313" key="2">
    <source>
        <dbReference type="EMBL" id="AJQ94522.1"/>
    </source>
</evidence>
<reference evidence="2 3" key="1">
    <citation type="submission" date="2014-01" db="EMBL/GenBank/DDBJ databases">
        <title>Full genme sequencing of cellulolytic bacterium Gynuella sunshinyii YC6258T gen. nov., sp. nov.</title>
        <authorList>
            <person name="Khan H."/>
            <person name="Chung E.J."/>
            <person name="Chung Y.R."/>
        </authorList>
    </citation>
    <scope>NUCLEOTIDE SEQUENCE [LARGE SCALE GENOMIC DNA]</scope>
    <source>
        <strain evidence="2 3">YC6258</strain>
    </source>
</reference>
<proteinExistence type="predicted"/>
<dbReference type="Gene3D" id="1.20.1440.40">
    <property type="entry name" value="YqcC-like"/>
    <property type="match status" value="1"/>
</dbReference>
<dbReference type="Proteomes" id="UP000032266">
    <property type="component" value="Chromosome"/>
</dbReference>
<dbReference type="HOGENOM" id="CLU_2861468_0_0_6"/>
<dbReference type="EMBL" id="CP007142">
    <property type="protein sequence ID" value="AJQ94522.1"/>
    <property type="molecule type" value="Genomic_DNA"/>
</dbReference>
<accession>A0A0C5VIM4</accession>
<dbReference type="STRING" id="1445510.YC6258_02484"/>